<evidence type="ECO:0000313" key="4">
    <source>
        <dbReference type="Proteomes" id="UP001279734"/>
    </source>
</evidence>
<sequence length="461" mass="51761">MAGRKKQKLVEEQGIDGARDIISGLPDCILQHILSFLPTKDAVATCILSTRWTYLWTAIPNIDLDDSLIYFGEVDSWYPIERVSFMNFVERVLIHRDVSSMNKFRLSCTVCFYASRVNAWISAAIRHNVKELDLQLDVEKPFMLPHCVYTCESLEVLKIEMECVLKLPSSISLPNLKTLHLCLVTFSDENSLHRLFSSCHVLQELSLSDCDWRDMTNVTISIPTLKNLKVEDLPYCLSLNESSGCVIKVNAPNLVYLEYFGDLPNEILLANQLSLANASVQVCNLSERQSETACRAVKLLQGLQYIKCLKISAETIKTLGLAENSLDHLPVFQNLTHMELSVEIESHTFEALLEFLQGIHPPEFLSFPEGLDPPMCLCKDEWVLTSASSCSLSNLKTINLQNLCGTETELNILKSLLKRAPIKVESCSAFTLKGQPVYGFIACSVVSVNLIFSKASRVARR</sequence>
<dbReference type="InterPro" id="IPR032675">
    <property type="entry name" value="LRR_dom_sf"/>
</dbReference>
<evidence type="ECO:0000259" key="1">
    <source>
        <dbReference type="Pfam" id="PF00646"/>
    </source>
</evidence>
<dbReference type="SUPFAM" id="SSF81383">
    <property type="entry name" value="F-box domain"/>
    <property type="match status" value="1"/>
</dbReference>
<protein>
    <recommendedName>
        <fullName evidence="5">F-box domain-containing protein</fullName>
    </recommendedName>
</protein>
<dbReference type="InterPro" id="IPR050232">
    <property type="entry name" value="FBL13/AtMIF1-like"/>
</dbReference>
<dbReference type="Pfam" id="PF24758">
    <property type="entry name" value="LRR_At5g56370"/>
    <property type="match status" value="1"/>
</dbReference>
<dbReference type="CDD" id="cd22160">
    <property type="entry name" value="F-box_AtFBL13-like"/>
    <property type="match status" value="1"/>
</dbReference>
<evidence type="ECO:0000313" key="3">
    <source>
        <dbReference type="EMBL" id="GMH05721.1"/>
    </source>
</evidence>
<dbReference type="InterPro" id="IPR036047">
    <property type="entry name" value="F-box-like_dom_sf"/>
</dbReference>
<dbReference type="Gene3D" id="1.20.1280.50">
    <property type="match status" value="1"/>
</dbReference>
<accession>A0AAD3S7X2</accession>
<dbReference type="InterPro" id="IPR053781">
    <property type="entry name" value="F-box_AtFBL13-like"/>
</dbReference>
<dbReference type="Pfam" id="PF00646">
    <property type="entry name" value="F-box"/>
    <property type="match status" value="1"/>
</dbReference>
<reference evidence="3" key="1">
    <citation type="submission" date="2023-05" db="EMBL/GenBank/DDBJ databases">
        <title>Nepenthes gracilis genome sequencing.</title>
        <authorList>
            <person name="Fukushima K."/>
        </authorList>
    </citation>
    <scope>NUCLEOTIDE SEQUENCE</scope>
    <source>
        <strain evidence="3">SING2019-196</strain>
    </source>
</reference>
<keyword evidence="4" id="KW-1185">Reference proteome</keyword>
<dbReference type="InterPro" id="IPR001810">
    <property type="entry name" value="F-box_dom"/>
</dbReference>
<feature type="domain" description="F-box/LRR-repeat protein 15/At3g58940/PEG3-like LRR" evidence="2">
    <location>
        <begin position="118"/>
        <end position="258"/>
    </location>
</feature>
<dbReference type="PANTHER" id="PTHR31900">
    <property type="entry name" value="F-BOX/RNI SUPERFAMILY PROTEIN-RELATED"/>
    <property type="match status" value="1"/>
</dbReference>
<dbReference type="Proteomes" id="UP001279734">
    <property type="component" value="Unassembled WGS sequence"/>
</dbReference>
<evidence type="ECO:0008006" key="5">
    <source>
        <dbReference type="Google" id="ProtNLM"/>
    </source>
</evidence>
<dbReference type="EMBL" id="BSYO01000006">
    <property type="protein sequence ID" value="GMH05721.1"/>
    <property type="molecule type" value="Genomic_DNA"/>
</dbReference>
<proteinExistence type="predicted"/>
<organism evidence="3 4">
    <name type="scientific">Nepenthes gracilis</name>
    <name type="common">Slender pitcher plant</name>
    <dbReference type="NCBI Taxonomy" id="150966"/>
    <lineage>
        <taxon>Eukaryota</taxon>
        <taxon>Viridiplantae</taxon>
        <taxon>Streptophyta</taxon>
        <taxon>Embryophyta</taxon>
        <taxon>Tracheophyta</taxon>
        <taxon>Spermatophyta</taxon>
        <taxon>Magnoliopsida</taxon>
        <taxon>eudicotyledons</taxon>
        <taxon>Gunneridae</taxon>
        <taxon>Pentapetalae</taxon>
        <taxon>Caryophyllales</taxon>
        <taxon>Nepenthaceae</taxon>
        <taxon>Nepenthes</taxon>
    </lineage>
</organism>
<feature type="domain" description="F-box" evidence="1">
    <location>
        <begin position="22"/>
        <end position="57"/>
    </location>
</feature>
<dbReference type="AlphaFoldDB" id="A0AAD3S7X2"/>
<dbReference type="Gene3D" id="3.80.10.10">
    <property type="entry name" value="Ribonuclease Inhibitor"/>
    <property type="match status" value="1"/>
</dbReference>
<name>A0AAD3S7X2_NEPGR</name>
<comment type="caution">
    <text evidence="3">The sequence shown here is derived from an EMBL/GenBank/DDBJ whole genome shotgun (WGS) entry which is preliminary data.</text>
</comment>
<dbReference type="InterPro" id="IPR055411">
    <property type="entry name" value="LRR_FXL15/At3g58940/PEG3-like"/>
</dbReference>
<gene>
    <name evidence="3" type="ORF">Nepgr_007561</name>
</gene>
<dbReference type="PANTHER" id="PTHR31900:SF30">
    <property type="entry name" value="SUPERFAMILY PROTEIN, PUTATIVE-RELATED"/>
    <property type="match status" value="1"/>
</dbReference>
<evidence type="ECO:0000259" key="2">
    <source>
        <dbReference type="Pfam" id="PF24758"/>
    </source>
</evidence>
<dbReference type="SUPFAM" id="SSF52047">
    <property type="entry name" value="RNI-like"/>
    <property type="match status" value="1"/>
</dbReference>